<dbReference type="Pfam" id="PF01266">
    <property type="entry name" value="DAO"/>
    <property type="match status" value="1"/>
</dbReference>
<dbReference type="GO" id="GO:0005737">
    <property type="term" value="C:cytoplasm"/>
    <property type="evidence" value="ECO:0007669"/>
    <property type="project" value="TreeGrafter"/>
</dbReference>
<sequence length="454" mass="48676">MTSESIDALVVGASVVGVTAALALQQRGFKVMLLDQYPVAQSCSFGNAGVIATGAFPLSAHYRLTDIPAIFLNRSSPAALDWASVARLLPWALQYATVTRRDTVWHNTAVIHGLCRSALQSYQLLLGAEMPPINRYGYLALHLDVSELDAAIRLNAIRNSLGSTAKTISGTDLVELEPAIAGLASGATFLEGAGHVTDPAAFVATLANVFAQRGGRLRCDRVERLETESDGQVFLRGARENYLSPLVVLATGARANRLLADCRHQIPLVSERGYHLELDVDRGFISRPTALPRFGVVLTPSPHGARIAGISHFGCPDFQEQPRLLLSALNRLRRLLPILRPRPGLEVCSGERPTTPDSLPVVEQVLGHRSVFVSSGDGHLGLTLAPVTAGVVADMVIGISSNYSRELGSCRFWRSEESWQRLRKTSMTGVGGPSCALEGLLKDLAVACSSPAPH</sequence>
<evidence type="ECO:0000313" key="3">
    <source>
        <dbReference type="EMBL" id="SPP98084.1"/>
    </source>
</evidence>
<dbReference type="AlphaFoldDB" id="A0A2U3Q9I7"/>
<dbReference type="GO" id="GO:0016491">
    <property type="term" value="F:oxidoreductase activity"/>
    <property type="evidence" value="ECO:0007669"/>
    <property type="project" value="UniProtKB-KW"/>
</dbReference>
<dbReference type="InterPro" id="IPR036188">
    <property type="entry name" value="FAD/NAD-bd_sf"/>
</dbReference>
<accession>A0A2U3Q9I7</accession>
<feature type="domain" description="FAD dependent oxidoreductase" evidence="2">
    <location>
        <begin position="7"/>
        <end position="395"/>
    </location>
</feature>
<dbReference type="RefSeq" id="WP_122405272.1">
    <property type="nucleotide sequence ID" value="NZ_LS398110.1"/>
</dbReference>
<dbReference type="InterPro" id="IPR006076">
    <property type="entry name" value="FAD-dep_OxRdtase"/>
</dbReference>
<proteinExistence type="predicted"/>
<evidence type="ECO:0000313" key="4">
    <source>
        <dbReference type="Proteomes" id="UP000246085"/>
    </source>
</evidence>
<dbReference type="KEGG" id="bvz:BRAD3257_7333"/>
<reference evidence="3 4" key="1">
    <citation type="submission" date="2018-03" db="EMBL/GenBank/DDBJ databases">
        <authorList>
            <person name="Gully D."/>
        </authorList>
    </citation>
    <scope>NUCLEOTIDE SEQUENCE [LARGE SCALE GENOMIC DNA]</scope>
    <source>
        <strain evidence="3">ORS3257</strain>
    </source>
</reference>
<dbReference type="PANTHER" id="PTHR13847">
    <property type="entry name" value="SARCOSINE DEHYDROGENASE-RELATED"/>
    <property type="match status" value="1"/>
</dbReference>
<dbReference type="Proteomes" id="UP000246085">
    <property type="component" value="Chromosome BRAD3257"/>
</dbReference>
<name>A0A2U3Q9I7_9BRAD</name>
<evidence type="ECO:0000256" key="1">
    <source>
        <dbReference type="ARBA" id="ARBA00023002"/>
    </source>
</evidence>
<dbReference type="PANTHER" id="PTHR13847:SF289">
    <property type="entry name" value="GLYCINE OXIDASE"/>
    <property type="match status" value="1"/>
</dbReference>
<organism evidence="3 4">
    <name type="scientific">Bradyrhizobium vignae</name>
    <dbReference type="NCBI Taxonomy" id="1549949"/>
    <lineage>
        <taxon>Bacteria</taxon>
        <taxon>Pseudomonadati</taxon>
        <taxon>Pseudomonadota</taxon>
        <taxon>Alphaproteobacteria</taxon>
        <taxon>Hyphomicrobiales</taxon>
        <taxon>Nitrobacteraceae</taxon>
        <taxon>Bradyrhizobium</taxon>
    </lineage>
</organism>
<dbReference type="Gene3D" id="3.30.9.10">
    <property type="entry name" value="D-Amino Acid Oxidase, subunit A, domain 2"/>
    <property type="match status" value="1"/>
</dbReference>
<gene>
    <name evidence="3" type="ORF">BRAD3257_7333</name>
</gene>
<dbReference type="SUPFAM" id="SSF54373">
    <property type="entry name" value="FAD-linked reductases, C-terminal domain"/>
    <property type="match status" value="1"/>
</dbReference>
<dbReference type="Gene3D" id="3.50.50.60">
    <property type="entry name" value="FAD/NAD(P)-binding domain"/>
    <property type="match status" value="2"/>
</dbReference>
<protein>
    <submittedName>
        <fullName evidence="3">Putative Cytochrome C4</fullName>
    </submittedName>
</protein>
<keyword evidence="1" id="KW-0560">Oxidoreductase</keyword>
<dbReference type="EMBL" id="LS398110">
    <property type="protein sequence ID" value="SPP98084.1"/>
    <property type="molecule type" value="Genomic_DNA"/>
</dbReference>
<dbReference type="SUPFAM" id="SSF51905">
    <property type="entry name" value="FAD/NAD(P)-binding domain"/>
    <property type="match status" value="1"/>
</dbReference>
<evidence type="ECO:0000259" key="2">
    <source>
        <dbReference type="Pfam" id="PF01266"/>
    </source>
</evidence>